<reference evidence="3" key="2">
    <citation type="journal article" date="2020" name="Microorganisms">
        <title>Osmotic Adaptation and Compatible Solute Biosynthesis of Phototrophic Bacteria as Revealed from Genome Analyses.</title>
        <authorList>
            <person name="Imhoff J.F."/>
            <person name="Rahn T."/>
            <person name="Kunzel S."/>
            <person name="Keller A."/>
            <person name="Neulinger S.C."/>
        </authorList>
    </citation>
    <scope>NUCLEOTIDE SEQUENCE</scope>
    <source>
        <strain evidence="3">DSM 11080</strain>
    </source>
</reference>
<dbReference type="Pfam" id="PF14220">
    <property type="entry name" value="DUF4329"/>
    <property type="match status" value="1"/>
</dbReference>
<evidence type="ECO:0000259" key="1">
    <source>
        <dbReference type="Pfam" id="PF01471"/>
    </source>
</evidence>
<evidence type="ECO:0000313" key="3">
    <source>
        <dbReference type="EMBL" id="MBK1707399.1"/>
    </source>
</evidence>
<proteinExistence type="predicted"/>
<dbReference type="InterPro" id="IPR025479">
    <property type="entry name" value="DUF4329"/>
</dbReference>
<comment type="caution">
    <text evidence="3">The sequence shown here is derived from an EMBL/GenBank/DDBJ whole genome shotgun (WGS) entry which is preliminary data.</text>
</comment>
<dbReference type="SUPFAM" id="SSF47090">
    <property type="entry name" value="PGBD-like"/>
    <property type="match status" value="1"/>
</dbReference>
<evidence type="ECO:0000313" key="4">
    <source>
        <dbReference type="Proteomes" id="UP001296776"/>
    </source>
</evidence>
<dbReference type="EMBL" id="NRSJ01000095">
    <property type="protein sequence ID" value="MBK1707399.1"/>
    <property type="molecule type" value="Genomic_DNA"/>
</dbReference>
<evidence type="ECO:0008006" key="5">
    <source>
        <dbReference type="Google" id="ProtNLM"/>
    </source>
</evidence>
<dbReference type="Pfam" id="PF01471">
    <property type="entry name" value="PG_binding_1"/>
    <property type="match status" value="1"/>
</dbReference>
<dbReference type="InterPro" id="IPR036366">
    <property type="entry name" value="PGBDSf"/>
</dbReference>
<keyword evidence="4" id="KW-1185">Reference proteome</keyword>
<gene>
    <name evidence="3" type="ORF">CKO40_23425</name>
</gene>
<name>A0AAJ0U8P9_9GAMM</name>
<dbReference type="Gene3D" id="1.10.101.10">
    <property type="entry name" value="PGBD-like superfamily/PGBD"/>
    <property type="match status" value="1"/>
</dbReference>
<dbReference type="InterPro" id="IPR002477">
    <property type="entry name" value="Peptidoglycan-bd-like"/>
</dbReference>
<feature type="domain" description="Peptidoglycan binding-like" evidence="1">
    <location>
        <begin position="197"/>
        <end position="255"/>
    </location>
</feature>
<dbReference type="AlphaFoldDB" id="A0AAJ0U8P9"/>
<accession>A0AAJ0U8P9</accession>
<dbReference type="Proteomes" id="UP001296776">
    <property type="component" value="Unassembled WGS sequence"/>
</dbReference>
<protein>
    <recommendedName>
        <fullName evidence="5">Peptidoglycan binding domain-containing protein</fullName>
    </recommendedName>
</protein>
<organism evidence="3 4">
    <name type="scientific">Halochromatium glycolicum</name>
    <dbReference type="NCBI Taxonomy" id="85075"/>
    <lineage>
        <taxon>Bacteria</taxon>
        <taxon>Pseudomonadati</taxon>
        <taxon>Pseudomonadota</taxon>
        <taxon>Gammaproteobacteria</taxon>
        <taxon>Chromatiales</taxon>
        <taxon>Chromatiaceae</taxon>
        <taxon>Halochromatium</taxon>
    </lineage>
</organism>
<evidence type="ECO:0000259" key="2">
    <source>
        <dbReference type="Pfam" id="PF14220"/>
    </source>
</evidence>
<reference evidence="3" key="1">
    <citation type="submission" date="2017-08" db="EMBL/GenBank/DDBJ databases">
        <authorList>
            <person name="Imhoff J.F."/>
            <person name="Rahn T."/>
            <person name="Kuenzel S."/>
            <person name="Neulinger S.C."/>
        </authorList>
    </citation>
    <scope>NUCLEOTIDE SEQUENCE</scope>
    <source>
        <strain evidence="3">DSM 11080</strain>
    </source>
</reference>
<sequence length="259" mass="28699">MRRAAMTQRDVPVLEPIVPHVKRVLEAFLQNLSRAGFPFQSADIAAITALDEIYYKSVANNWEFAGRIFKRSGKYFYTSPRTLKSSRESDPGLKLPNVENIGTYHSHAGQFLPTDELVSPKDKLKAELGKDVSYVITPRGKIMKYIPISLSPPGTKPPGSLGHEEVLRQGLGGGASKFGFHQQLFSPRELQKYGDRGDTIKVVQMLLNKRPPSALALLVPDGIFGAKTLARVTEFQTLHQLARDGIVGPLTRRSLFKMG</sequence>
<dbReference type="InterPro" id="IPR036365">
    <property type="entry name" value="PGBD-like_sf"/>
</dbReference>
<feature type="domain" description="DUF4329" evidence="2">
    <location>
        <begin position="45"/>
        <end position="145"/>
    </location>
</feature>